<keyword evidence="7" id="KW-1185">Reference proteome</keyword>
<dbReference type="SUPFAM" id="SSF49785">
    <property type="entry name" value="Galactose-binding domain-like"/>
    <property type="match status" value="1"/>
</dbReference>
<dbReference type="Pfam" id="PF08547">
    <property type="entry name" value="CIA30"/>
    <property type="match status" value="1"/>
</dbReference>
<keyword evidence="3" id="KW-0496">Mitochondrion</keyword>
<dbReference type="GeneID" id="34522833"/>
<gene>
    <name evidence="6" type="ORF">KUCA_T00005448001</name>
</gene>
<dbReference type="AlphaFoldDB" id="W6MXT8"/>
<dbReference type="GO" id="GO:0005739">
    <property type="term" value="C:mitochondrion"/>
    <property type="evidence" value="ECO:0007669"/>
    <property type="project" value="UniProtKB-SubCell"/>
</dbReference>
<dbReference type="STRING" id="1382522.W6MXT8"/>
<evidence type="ECO:0000256" key="2">
    <source>
        <dbReference type="ARBA" id="ARBA00007884"/>
    </source>
</evidence>
<evidence type="ECO:0000313" key="7">
    <source>
        <dbReference type="Proteomes" id="UP000019384"/>
    </source>
</evidence>
<dbReference type="PANTHER" id="PTHR13194">
    <property type="entry name" value="COMPLEX I INTERMEDIATE-ASSOCIATED PROTEIN 30"/>
    <property type="match status" value="1"/>
</dbReference>
<accession>W6MXT8</accession>
<dbReference type="GO" id="GO:0051082">
    <property type="term" value="F:unfolded protein binding"/>
    <property type="evidence" value="ECO:0007669"/>
    <property type="project" value="TreeGrafter"/>
</dbReference>
<proteinExistence type="inferred from homology"/>
<protein>
    <recommendedName>
        <fullName evidence="5">NADH:ubiquinone oxidoreductase intermediate-associated protein 30 domain-containing protein</fullName>
    </recommendedName>
</protein>
<dbReference type="InterPro" id="IPR013857">
    <property type="entry name" value="NADH-UbQ_OxRdtase-assoc_prot30"/>
</dbReference>
<dbReference type="PANTHER" id="PTHR13194:SF18">
    <property type="entry name" value="COMPLEX I INTERMEDIATE-ASSOCIATED PROTEIN 30, MITOCHONDRIAL"/>
    <property type="match status" value="1"/>
</dbReference>
<evidence type="ECO:0000256" key="3">
    <source>
        <dbReference type="ARBA" id="ARBA00023128"/>
    </source>
</evidence>
<dbReference type="EMBL" id="HG793130">
    <property type="protein sequence ID" value="CDK29460.1"/>
    <property type="molecule type" value="Genomic_DNA"/>
</dbReference>
<dbReference type="HOGENOM" id="CLU_059028_1_1_1"/>
<evidence type="ECO:0000259" key="5">
    <source>
        <dbReference type="Pfam" id="PF08547"/>
    </source>
</evidence>
<comment type="similarity">
    <text evidence="2">Belongs to the CIA30 family.</text>
</comment>
<dbReference type="GO" id="GO:0006120">
    <property type="term" value="P:mitochondrial electron transport, NADH to ubiquinone"/>
    <property type="evidence" value="ECO:0007669"/>
    <property type="project" value="TreeGrafter"/>
</dbReference>
<sequence length="263" mass="30299">MTSRGFLSGIKSLFTVPEFKESLTLLDFANAYDIQKVITRCDQELGGYSTVNMDVARDTKPNGERTACAHFHGNLSLNLPKTRPDVSQSGWAMWRTKNKNNYQHKIAYISDRFANFWWDFGPYQAMVLRLKTDTPHRKFLLNVQTDTMSRTDLFQHRLFLNTPGKWETVILPIDDFVLTNRGFIQKQYQGEMEKDRIKSVGMGILDKQYGYYSLYIESIKVMTGNALAEAIQLAREENIGVERYKPEIAEKESKNETSPLPST</sequence>
<evidence type="ECO:0000256" key="4">
    <source>
        <dbReference type="ARBA" id="ARBA00023186"/>
    </source>
</evidence>
<reference evidence="6" key="1">
    <citation type="submission" date="2013-12" db="EMBL/GenBank/DDBJ databases">
        <authorList>
            <person name="Genoscope - CEA"/>
        </authorList>
    </citation>
    <scope>NUCLEOTIDE SEQUENCE</scope>
    <source>
        <strain evidence="6">CBS 1993</strain>
    </source>
</reference>
<dbReference type="InterPro" id="IPR039131">
    <property type="entry name" value="NDUFAF1"/>
</dbReference>
<keyword evidence="4" id="KW-0143">Chaperone</keyword>
<organism evidence="6 7">
    <name type="scientific">Kuraishia capsulata CBS 1993</name>
    <dbReference type="NCBI Taxonomy" id="1382522"/>
    <lineage>
        <taxon>Eukaryota</taxon>
        <taxon>Fungi</taxon>
        <taxon>Dikarya</taxon>
        <taxon>Ascomycota</taxon>
        <taxon>Saccharomycotina</taxon>
        <taxon>Pichiomycetes</taxon>
        <taxon>Pichiales</taxon>
        <taxon>Pichiaceae</taxon>
        <taxon>Kuraishia</taxon>
    </lineage>
</organism>
<feature type="domain" description="NADH:ubiquinone oxidoreductase intermediate-associated protein 30" evidence="5">
    <location>
        <begin position="27"/>
        <end position="216"/>
    </location>
</feature>
<dbReference type="RefSeq" id="XP_022461445.1">
    <property type="nucleotide sequence ID" value="XM_022600644.1"/>
</dbReference>
<comment type="subcellular location">
    <subcellularLocation>
        <location evidence="1">Mitochondrion</location>
    </subcellularLocation>
</comment>
<reference evidence="6" key="2">
    <citation type="submission" date="2014-02" db="EMBL/GenBank/DDBJ databases">
        <title>Complete DNA sequence of /Kuraishia capsulata/ illustrates novel genomic features among budding yeasts (/Saccharomycotina/).</title>
        <authorList>
            <person name="Morales L."/>
            <person name="Noel B."/>
            <person name="Porcel B."/>
            <person name="Marcet-Houben M."/>
            <person name="Hullo M-F."/>
            <person name="Sacerdot C."/>
            <person name="Tekaia F."/>
            <person name="Leh-Louis V."/>
            <person name="Despons L."/>
            <person name="Khanna V."/>
            <person name="Aury J-M."/>
            <person name="Barbe V."/>
            <person name="Couloux A."/>
            <person name="Labadie K."/>
            <person name="Pelletier E."/>
            <person name="Souciet J-L."/>
            <person name="Boekhout T."/>
            <person name="Gabaldon T."/>
            <person name="Wincker P."/>
            <person name="Dujon B."/>
        </authorList>
    </citation>
    <scope>NUCLEOTIDE SEQUENCE</scope>
    <source>
        <strain evidence="6">CBS 1993</strain>
    </source>
</reference>
<dbReference type="OrthoDB" id="42561at2759"/>
<dbReference type="GO" id="GO:0010257">
    <property type="term" value="P:NADH dehydrogenase complex assembly"/>
    <property type="evidence" value="ECO:0007669"/>
    <property type="project" value="TreeGrafter"/>
</dbReference>
<evidence type="ECO:0000256" key="1">
    <source>
        <dbReference type="ARBA" id="ARBA00004173"/>
    </source>
</evidence>
<dbReference type="Proteomes" id="UP000019384">
    <property type="component" value="Unassembled WGS sequence"/>
</dbReference>
<evidence type="ECO:0000313" key="6">
    <source>
        <dbReference type="EMBL" id="CDK29460.1"/>
    </source>
</evidence>
<name>W6MXT8_9ASCO</name>
<dbReference type="InterPro" id="IPR008979">
    <property type="entry name" value="Galactose-bd-like_sf"/>
</dbReference>